<evidence type="ECO:0000313" key="2">
    <source>
        <dbReference type="EMBL" id="KNA97004.1"/>
    </source>
</evidence>
<reference evidence="2" key="1">
    <citation type="submission" date="2007-04" db="EMBL/GenBank/DDBJ databases">
        <authorList>
            <consortium name="The Broad Institute Genome Sequencing Platform"/>
            <person name="Birren B."/>
            <person name="Lander E."/>
            <person name="Galagan J."/>
            <person name="Nusbaum C."/>
            <person name="Devon K."/>
            <person name="Ma L.-J."/>
            <person name="Jaffe D."/>
            <person name="Butler J."/>
            <person name="Alvarez P."/>
            <person name="Gnerre S."/>
            <person name="Grabherr M."/>
            <person name="Kleber M."/>
            <person name="Mauceli E."/>
            <person name="Brockman W."/>
            <person name="MacCallum I.A."/>
            <person name="Young S."/>
            <person name="LaButti K."/>
            <person name="DeCaprio D."/>
            <person name="Crawford M."/>
            <person name="Koehrsen M."/>
            <person name="Engels R."/>
            <person name="Montgomery P."/>
            <person name="Pearson M."/>
            <person name="Howarth C."/>
            <person name="Larson L."/>
            <person name="White J."/>
            <person name="O'Leary S."/>
            <person name="Kodira C."/>
            <person name="Zeng Q."/>
            <person name="Yandava C."/>
            <person name="Alvarado L."/>
            <person name="Kistler C."/>
            <person name="Shim W.-B."/>
            <person name="Kang S."/>
            <person name="Woloshuk C."/>
        </authorList>
    </citation>
    <scope>NUCLEOTIDE SEQUENCE</scope>
    <source>
        <strain evidence="2">4287</strain>
    </source>
</reference>
<gene>
    <name evidence="2" type="ORF">FOXG_18212</name>
</gene>
<dbReference type="GeneID" id="28958918"/>
<name>A0A0J9UD51_FUSO4</name>
<dbReference type="VEuPathDB" id="FungiDB:FOXG_18212"/>
<evidence type="ECO:0000313" key="3">
    <source>
        <dbReference type="Proteomes" id="UP000009097"/>
    </source>
</evidence>
<dbReference type="KEGG" id="fox:FOXG_18212"/>
<protein>
    <submittedName>
        <fullName evidence="2">Uncharacterized protein</fullName>
    </submittedName>
</protein>
<proteinExistence type="predicted"/>
<dbReference type="Proteomes" id="UP000009097">
    <property type="component" value="Unassembled WGS sequence"/>
</dbReference>
<evidence type="ECO:0000256" key="1">
    <source>
        <dbReference type="SAM" id="MobiDB-lite"/>
    </source>
</evidence>
<accession>A0A0J9UD51</accession>
<feature type="region of interest" description="Disordered" evidence="1">
    <location>
        <begin position="105"/>
        <end position="157"/>
    </location>
</feature>
<sequence>MLATECTDEGNRHYVTSGDFQVRRSQIDLHSGRVTEDESTITETIRFLLTRRTCLHEEKKDRDMGLNEYQQEKPERLICCLFLYDNQLDKSNYQRLINVNSVPGGRRPGSGMKSSFHHVQNTHGLSARKNKMTGADTEYPLTRDSRRRTAEEAPGRG</sequence>
<reference evidence="2" key="2">
    <citation type="journal article" date="2010" name="Nature">
        <title>Comparative genomics reveals mobile pathogenicity chromosomes in Fusarium.</title>
        <authorList>
            <person name="Ma L.J."/>
            <person name="van der Does H.C."/>
            <person name="Borkovich K.A."/>
            <person name="Coleman J.J."/>
            <person name="Daboussi M.J."/>
            <person name="Di Pietro A."/>
            <person name="Dufresne M."/>
            <person name="Freitag M."/>
            <person name="Grabherr M."/>
            <person name="Henrissat B."/>
            <person name="Houterman P.M."/>
            <person name="Kang S."/>
            <person name="Shim W.B."/>
            <person name="Woloshuk C."/>
            <person name="Xie X."/>
            <person name="Xu J.R."/>
            <person name="Antoniw J."/>
            <person name="Baker S.E."/>
            <person name="Bluhm B.H."/>
            <person name="Breakspear A."/>
            <person name="Brown D.W."/>
            <person name="Butchko R.A."/>
            <person name="Chapman S."/>
            <person name="Coulson R."/>
            <person name="Coutinho P.M."/>
            <person name="Danchin E.G."/>
            <person name="Diener A."/>
            <person name="Gale L.R."/>
            <person name="Gardiner D.M."/>
            <person name="Goff S."/>
            <person name="Hammond-Kosack K.E."/>
            <person name="Hilburn K."/>
            <person name="Hua-Van A."/>
            <person name="Jonkers W."/>
            <person name="Kazan K."/>
            <person name="Kodira C.D."/>
            <person name="Koehrsen M."/>
            <person name="Kumar L."/>
            <person name="Lee Y.H."/>
            <person name="Li L."/>
            <person name="Manners J.M."/>
            <person name="Miranda-Saavedra D."/>
            <person name="Mukherjee M."/>
            <person name="Park G."/>
            <person name="Park J."/>
            <person name="Park S.Y."/>
            <person name="Proctor R.H."/>
            <person name="Regev A."/>
            <person name="Ruiz-Roldan M.C."/>
            <person name="Sain D."/>
            <person name="Sakthikumar S."/>
            <person name="Sykes S."/>
            <person name="Schwartz D.C."/>
            <person name="Turgeon B.G."/>
            <person name="Wapinski I."/>
            <person name="Yoder O."/>
            <person name="Young S."/>
            <person name="Zeng Q."/>
            <person name="Zhou S."/>
            <person name="Galagan J."/>
            <person name="Cuomo C.A."/>
            <person name="Kistler H.C."/>
            <person name="Rep M."/>
        </authorList>
    </citation>
    <scope>NUCLEOTIDE SEQUENCE [LARGE SCALE GENOMIC DNA]</scope>
    <source>
        <strain evidence="2">4287</strain>
    </source>
</reference>
<dbReference type="AlphaFoldDB" id="A0A0J9UD51"/>
<feature type="compositionally biased region" description="Basic and acidic residues" evidence="1">
    <location>
        <begin position="141"/>
        <end position="157"/>
    </location>
</feature>
<dbReference type="EMBL" id="DS231697">
    <property type="protein sequence ID" value="KNA97004.1"/>
    <property type="molecule type" value="Genomic_DNA"/>
</dbReference>
<organism evidence="2 3">
    <name type="scientific">Fusarium oxysporum f. sp. lycopersici (strain 4287 / CBS 123668 / FGSC 9935 / NRRL 34936)</name>
    <name type="common">Fusarium vascular wilt of tomato</name>
    <dbReference type="NCBI Taxonomy" id="426428"/>
    <lineage>
        <taxon>Eukaryota</taxon>
        <taxon>Fungi</taxon>
        <taxon>Dikarya</taxon>
        <taxon>Ascomycota</taxon>
        <taxon>Pezizomycotina</taxon>
        <taxon>Sordariomycetes</taxon>
        <taxon>Hypocreomycetidae</taxon>
        <taxon>Hypocreales</taxon>
        <taxon>Nectriaceae</taxon>
        <taxon>Fusarium</taxon>
        <taxon>Fusarium oxysporum species complex</taxon>
    </lineage>
</organism>
<dbReference type="RefSeq" id="XP_018235050.1">
    <property type="nucleotide sequence ID" value="XM_018398263.1"/>
</dbReference>